<proteinExistence type="predicted"/>
<evidence type="ECO:0000313" key="3">
    <source>
        <dbReference type="EMBL" id="CAF3654298.1"/>
    </source>
</evidence>
<feature type="region of interest" description="Disordered" evidence="1">
    <location>
        <begin position="987"/>
        <end position="1041"/>
    </location>
</feature>
<sequence length="1041" mass="117696">MCPFKLTGCGKTPLFKEIVRSIENAEERFPQFYRKKADICADFESGGIISNVTGLGLRKLLASSNKKLFIHDEFDALFNKYGIFDASDQKCDEERVLLLNAFDGLLNDNRATGSSNVKIEAAQLSIAGGTVGHGFWRSLKNFDNDSACVGVHNRFVYLSLPLVKAKRPQEMQFGKKLQCSASLTHLAIVAILFRTIKYEIQLSKAELAKLTPIDIGATPAEIDLQSENNVVITQNDEESANHVLYNKCIDDLENAQSQDDLQQQIVDLYAKGISICPRLACIFQLFINCITVIEEIKENYPNVLIFDEGDDVSKTVNDTFIETATNVINRLFLDDAVKPFENATVKPKLYENCSLLYVHKETVERVYVLYKHLMNVAETLFTIREIPSVKSSDTIKNCTPEQRILLYPQNLFHLSAMTGTNPITKTTGMFKNRRYQFDHAIVELKKLELIAVDKFCLDSLHRARDTFWKAPPPTTQPQREEFIRKLGKFRVDITEYENVYKLSSTSDSMSLGPLGIQHFYNCAQLVPEYFKYEADLKLVIHQHLEAGNIVQVSTSDDTINYAISASSSFFSSGAGQIGFFPVPTWSNMKKEQWKQSQIQQQKESRATAPSLSNANSFVSLNRQSSVPLAPSSLLNQQGPTSSSASCSSTIQVPFSLTTTSTLDEANNVGFLQMQQLFFDFLQMTPEEKQDCFRLDAHSPRMSSEISTSLIHEKMGDENSNGSNTKTESAQIVHNDEEISHITSTSADSIDRPMMVIDTSAYHEDILNANNPFNISVLNNDKINFSSGPEPIPQVNEETNTVFTQATTTQTNAYEFDKNNDAEIIDNVASQSQAEISEKKQSAIKHTAKSIFLYAKSCVFAKSDFQAACNSANRDLAVQYLMDNQLLMKDNWFCQVIKTKTNEKEGWLKAAPASGGDLDYLKFTRKIRETLGIEMKAYEQCYGSGQDNVYTKNRWFLNEKFIQLIKNNDFYQKRVRYNENLVFDPKKPMQQCVEQGESKDTNGEQESLKRTREQNKLDKENSTENIQSNNKSMKKLRKQQLD</sequence>
<gene>
    <name evidence="2" type="ORF">OVA965_LOCUS8060</name>
    <name evidence="3" type="ORF">TMI583_LOCUS8052</name>
</gene>
<name>A0A8S2DCM3_9BILA</name>
<comment type="caution">
    <text evidence="2">The sequence shown here is derived from an EMBL/GenBank/DDBJ whole genome shotgun (WGS) entry which is preliminary data.</text>
</comment>
<evidence type="ECO:0000256" key="1">
    <source>
        <dbReference type="SAM" id="MobiDB-lite"/>
    </source>
</evidence>
<protein>
    <submittedName>
        <fullName evidence="2">Uncharacterized protein</fullName>
    </submittedName>
</protein>
<dbReference type="Proteomes" id="UP000682733">
    <property type="component" value="Unassembled WGS sequence"/>
</dbReference>
<feature type="compositionally biased region" description="Basic residues" evidence="1">
    <location>
        <begin position="1031"/>
        <end position="1041"/>
    </location>
</feature>
<evidence type="ECO:0000313" key="2">
    <source>
        <dbReference type="EMBL" id="CAF0869574.1"/>
    </source>
</evidence>
<feature type="compositionally biased region" description="Basic and acidic residues" evidence="1">
    <location>
        <begin position="995"/>
        <end position="1021"/>
    </location>
</feature>
<dbReference type="EMBL" id="CAJOBA010002655">
    <property type="protein sequence ID" value="CAF3654298.1"/>
    <property type="molecule type" value="Genomic_DNA"/>
</dbReference>
<organism evidence="2 4">
    <name type="scientific">Didymodactylos carnosus</name>
    <dbReference type="NCBI Taxonomy" id="1234261"/>
    <lineage>
        <taxon>Eukaryota</taxon>
        <taxon>Metazoa</taxon>
        <taxon>Spiralia</taxon>
        <taxon>Gnathifera</taxon>
        <taxon>Rotifera</taxon>
        <taxon>Eurotatoria</taxon>
        <taxon>Bdelloidea</taxon>
        <taxon>Philodinida</taxon>
        <taxon>Philodinidae</taxon>
        <taxon>Didymodactylos</taxon>
    </lineage>
</organism>
<accession>A0A8S2DCM3</accession>
<dbReference type="Proteomes" id="UP000677228">
    <property type="component" value="Unassembled WGS sequence"/>
</dbReference>
<dbReference type="AlphaFoldDB" id="A0A8S2DCM3"/>
<evidence type="ECO:0000313" key="4">
    <source>
        <dbReference type="Proteomes" id="UP000677228"/>
    </source>
</evidence>
<dbReference type="EMBL" id="CAJNOK010002655">
    <property type="protein sequence ID" value="CAF0869574.1"/>
    <property type="molecule type" value="Genomic_DNA"/>
</dbReference>
<reference evidence="2" key="1">
    <citation type="submission" date="2021-02" db="EMBL/GenBank/DDBJ databases">
        <authorList>
            <person name="Nowell W R."/>
        </authorList>
    </citation>
    <scope>NUCLEOTIDE SEQUENCE</scope>
</reference>